<accession>A0A0V0X0C5</accession>
<name>A0A0V0X0C5_TRIPS</name>
<evidence type="ECO:0000313" key="2">
    <source>
        <dbReference type="EMBL" id="KRX81482.1"/>
    </source>
</evidence>
<sequence>MADFVEYPSVDHHHTKQQQQRATAVPLRGVRAMILRPQFPSTSPALDCIPPTRWLYKMFSGRNDLLIIGDNSLRVEKWPIREYYFRSWTVGRG</sequence>
<gene>
    <name evidence="2" type="ORF">T4E_3680</name>
</gene>
<protein>
    <submittedName>
        <fullName evidence="2">Uncharacterized protein</fullName>
    </submittedName>
</protein>
<organism evidence="2 3">
    <name type="scientific">Trichinella pseudospiralis</name>
    <name type="common">Parasitic roundworm</name>
    <dbReference type="NCBI Taxonomy" id="6337"/>
    <lineage>
        <taxon>Eukaryota</taxon>
        <taxon>Metazoa</taxon>
        <taxon>Ecdysozoa</taxon>
        <taxon>Nematoda</taxon>
        <taxon>Enoplea</taxon>
        <taxon>Dorylaimia</taxon>
        <taxon>Trichinellida</taxon>
        <taxon>Trichinellidae</taxon>
        <taxon>Trichinella</taxon>
    </lineage>
</organism>
<dbReference type="AlphaFoldDB" id="A0A0V0X0C5"/>
<feature type="region of interest" description="Disordered" evidence="1">
    <location>
        <begin position="1"/>
        <end position="22"/>
    </location>
</feature>
<reference evidence="2 3" key="1">
    <citation type="submission" date="2015-01" db="EMBL/GenBank/DDBJ databases">
        <title>Evolution of Trichinella species and genotypes.</title>
        <authorList>
            <person name="Korhonen P.K."/>
            <person name="Edoardo P."/>
            <person name="Giuseppe L.R."/>
            <person name="Gasser R.B."/>
        </authorList>
    </citation>
    <scope>NUCLEOTIDE SEQUENCE [LARGE SCALE GENOMIC DNA]</scope>
    <source>
        <strain evidence="2">ISS141</strain>
    </source>
</reference>
<comment type="caution">
    <text evidence="2">The sequence shown here is derived from an EMBL/GenBank/DDBJ whole genome shotgun (WGS) entry which is preliminary data.</text>
</comment>
<evidence type="ECO:0000256" key="1">
    <source>
        <dbReference type="SAM" id="MobiDB-lite"/>
    </source>
</evidence>
<proteinExistence type="predicted"/>
<dbReference type="EMBL" id="JYDU01000781">
    <property type="protein sequence ID" value="KRX81482.1"/>
    <property type="molecule type" value="Genomic_DNA"/>
</dbReference>
<dbReference type="Proteomes" id="UP000054815">
    <property type="component" value="Unassembled WGS sequence"/>
</dbReference>
<evidence type="ECO:0000313" key="3">
    <source>
        <dbReference type="Proteomes" id="UP000054815"/>
    </source>
</evidence>